<dbReference type="Pfam" id="PF08646">
    <property type="entry name" value="Rep_fac-A_C"/>
    <property type="match status" value="1"/>
</dbReference>
<evidence type="ECO:0000259" key="6">
    <source>
        <dbReference type="Pfam" id="PF08646"/>
    </source>
</evidence>
<dbReference type="EMBL" id="JBDFQZ010000014">
    <property type="protein sequence ID" value="KAK9666082.1"/>
    <property type="molecule type" value="Genomic_DNA"/>
</dbReference>
<evidence type="ECO:0000313" key="7">
    <source>
        <dbReference type="EMBL" id="KAK9666082.1"/>
    </source>
</evidence>
<feature type="domain" description="Replication factor A C-terminal" evidence="6">
    <location>
        <begin position="43"/>
        <end position="183"/>
    </location>
</feature>
<dbReference type="InterPro" id="IPR013955">
    <property type="entry name" value="Rep_factor-A_C"/>
</dbReference>
<sequence>EKKGEIGDAEINHQKEISWDKRDIETILNRCKSKYEKDVIVYCLAKVSRINTKSPWYYNSCLDCTQKPLKRATDFWCFKCSKAIEKQLIRYRIELCVEDKTETTIFTILDSEAKKLIGQDAMTLYDDHLSKIDEDDEDTSPIPELIQSSFIGKEFLFKLKITNYNHDPRNRQTFTLIKIMDKSTNLDKSIID</sequence>
<dbReference type="GO" id="GO:0008270">
    <property type="term" value="F:zinc ion binding"/>
    <property type="evidence" value="ECO:0007669"/>
    <property type="project" value="UniProtKB-KW"/>
</dbReference>
<dbReference type="AlphaFoldDB" id="A0AAW1GWT6"/>
<dbReference type="Gene3D" id="2.40.50.140">
    <property type="entry name" value="Nucleic acid-binding proteins"/>
    <property type="match status" value="1"/>
</dbReference>
<reference evidence="7" key="1">
    <citation type="submission" date="2024-03" db="EMBL/GenBank/DDBJ databases">
        <title>WGS assembly of Saponaria officinalis var. Norfolk2.</title>
        <authorList>
            <person name="Jenkins J."/>
            <person name="Shu S."/>
            <person name="Grimwood J."/>
            <person name="Barry K."/>
            <person name="Goodstein D."/>
            <person name="Schmutz J."/>
            <person name="Leebens-Mack J."/>
            <person name="Osbourn A."/>
        </authorList>
    </citation>
    <scope>NUCLEOTIDE SEQUENCE [LARGE SCALE GENOMIC DNA]</scope>
    <source>
        <strain evidence="7">JIC</strain>
    </source>
</reference>
<dbReference type="SUPFAM" id="SSF50249">
    <property type="entry name" value="Nucleic acid-binding proteins"/>
    <property type="match status" value="1"/>
</dbReference>
<evidence type="ECO:0000256" key="1">
    <source>
        <dbReference type="ARBA" id="ARBA00005690"/>
    </source>
</evidence>
<comment type="similarity">
    <text evidence="1">Belongs to the replication factor A protein 1 family.</text>
</comment>
<keyword evidence="2" id="KW-0479">Metal-binding</keyword>
<evidence type="ECO:0000256" key="4">
    <source>
        <dbReference type="ARBA" id="ARBA00022833"/>
    </source>
</evidence>
<dbReference type="PANTHER" id="PTHR47165">
    <property type="entry name" value="OS03G0429900 PROTEIN"/>
    <property type="match status" value="1"/>
</dbReference>
<name>A0AAW1GWT6_SAPOF</name>
<evidence type="ECO:0000256" key="3">
    <source>
        <dbReference type="ARBA" id="ARBA00022771"/>
    </source>
</evidence>
<comment type="caution">
    <text evidence="7">The sequence shown here is derived from an EMBL/GenBank/DDBJ whole genome shotgun (WGS) entry which is preliminary data.</text>
</comment>
<feature type="non-terminal residue" evidence="7">
    <location>
        <position position="1"/>
    </location>
</feature>
<dbReference type="PANTHER" id="PTHR47165:SF4">
    <property type="entry name" value="OS03G0429900 PROTEIN"/>
    <property type="match status" value="1"/>
</dbReference>
<dbReference type="CDD" id="cd04476">
    <property type="entry name" value="RPA1_DBD_C"/>
    <property type="match status" value="1"/>
</dbReference>
<dbReference type="GO" id="GO:0003677">
    <property type="term" value="F:DNA binding"/>
    <property type="evidence" value="ECO:0007669"/>
    <property type="project" value="UniProtKB-KW"/>
</dbReference>
<keyword evidence="8" id="KW-1185">Reference proteome</keyword>
<keyword evidence="5" id="KW-0238">DNA-binding</keyword>
<evidence type="ECO:0000313" key="8">
    <source>
        <dbReference type="Proteomes" id="UP001443914"/>
    </source>
</evidence>
<evidence type="ECO:0000256" key="5">
    <source>
        <dbReference type="ARBA" id="ARBA00023125"/>
    </source>
</evidence>
<organism evidence="7 8">
    <name type="scientific">Saponaria officinalis</name>
    <name type="common">Common soapwort</name>
    <name type="synonym">Lychnis saponaria</name>
    <dbReference type="NCBI Taxonomy" id="3572"/>
    <lineage>
        <taxon>Eukaryota</taxon>
        <taxon>Viridiplantae</taxon>
        <taxon>Streptophyta</taxon>
        <taxon>Embryophyta</taxon>
        <taxon>Tracheophyta</taxon>
        <taxon>Spermatophyta</taxon>
        <taxon>Magnoliopsida</taxon>
        <taxon>eudicotyledons</taxon>
        <taxon>Gunneridae</taxon>
        <taxon>Pentapetalae</taxon>
        <taxon>Caryophyllales</taxon>
        <taxon>Caryophyllaceae</taxon>
        <taxon>Caryophylleae</taxon>
        <taxon>Saponaria</taxon>
    </lineage>
</organism>
<evidence type="ECO:0000256" key="2">
    <source>
        <dbReference type="ARBA" id="ARBA00022723"/>
    </source>
</evidence>
<protein>
    <recommendedName>
        <fullName evidence="6">Replication factor A C-terminal domain-containing protein</fullName>
    </recommendedName>
</protein>
<dbReference type="InterPro" id="IPR047192">
    <property type="entry name" value="Euk_RPA1_DBD_C"/>
</dbReference>
<keyword evidence="4" id="KW-0862">Zinc</keyword>
<dbReference type="Proteomes" id="UP001443914">
    <property type="component" value="Unassembled WGS sequence"/>
</dbReference>
<gene>
    <name evidence="7" type="ORF">RND81_14G159300</name>
</gene>
<accession>A0AAW1GWT6</accession>
<proteinExistence type="inferred from homology"/>
<dbReference type="InterPro" id="IPR012340">
    <property type="entry name" value="NA-bd_OB-fold"/>
</dbReference>
<feature type="non-terminal residue" evidence="7">
    <location>
        <position position="192"/>
    </location>
</feature>
<keyword evidence="3" id="KW-0863">Zinc-finger</keyword>